<dbReference type="AlphaFoldDB" id="A0A1I8AN86"/>
<accession>A0A1I8AN86</accession>
<feature type="compositionally biased region" description="Basic and acidic residues" evidence="1">
    <location>
        <begin position="22"/>
        <end position="32"/>
    </location>
</feature>
<name>A0A1I8AN86_9BILA</name>
<feature type="compositionally biased region" description="Basic and acidic residues" evidence="1">
    <location>
        <begin position="41"/>
        <end position="52"/>
    </location>
</feature>
<dbReference type="Proteomes" id="UP000095287">
    <property type="component" value="Unplaced"/>
</dbReference>
<keyword evidence="2" id="KW-1185">Reference proteome</keyword>
<dbReference type="WBParaSite" id="L893_g7341.t1">
    <property type="protein sequence ID" value="L893_g7341.t1"/>
    <property type="gene ID" value="L893_g7341"/>
</dbReference>
<feature type="compositionally biased region" description="Basic and acidic residues" evidence="1">
    <location>
        <begin position="84"/>
        <end position="98"/>
    </location>
</feature>
<reference evidence="3" key="1">
    <citation type="submission" date="2016-11" db="UniProtKB">
        <authorList>
            <consortium name="WormBaseParasite"/>
        </authorList>
    </citation>
    <scope>IDENTIFICATION</scope>
</reference>
<evidence type="ECO:0000256" key="1">
    <source>
        <dbReference type="SAM" id="MobiDB-lite"/>
    </source>
</evidence>
<evidence type="ECO:0000313" key="2">
    <source>
        <dbReference type="Proteomes" id="UP000095287"/>
    </source>
</evidence>
<protein>
    <submittedName>
        <fullName evidence="3">MHC class II antigen</fullName>
    </submittedName>
</protein>
<proteinExistence type="predicted"/>
<sequence length="135" mass="14680">FLGPGAGVDQVVEGHGDRLRVATGEHHAEQKVVPDLGELPDQAHHDDRDRPGQQDAPEDGEEPRAIQPRRLHQGLGHAGVVVAEKQRGEGQAVHDVHQHQAGGGTGQAQLAEGERGRQQHRLERQEAAEQQQPEE</sequence>
<evidence type="ECO:0000313" key="3">
    <source>
        <dbReference type="WBParaSite" id="L893_g7341.t1"/>
    </source>
</evidence>
<feature type="compositionally biased region" description="Basic and acidic residues" evidence="1">
    <location>
        <begin position="112"/>
        <end position="127"/>
    </location>
</feature>
<organism evidence="2 3">
    <name type="scientific">Steinernema glaseri</name>
    <dbReference type="NCBI Taxonomy" id="37863"/>
    <lineage>
        <taxon>Eukaryota</taxon>
        <taxon>Metazoa</taxon>
        <taxon>Ecdysozoa</taxon>
        <taxon>Nematoda</taxon>
        <taxon>Chromadorea</taxon>
        <taxon>Rhabditida</taxon>
        <taxon>Tylenchina</taxon>
        <taxon>Panagrolaimomorpha</taxon>
        <taxon>Strongyloidoidea</taxon>
        <taxon>Steinernematidae</taxon>
        <taxon>Steinernema</taxon>
    </lineage>
</organism>
<feature type="region of interest" description="Disordered" evidence="1">
    <location>
        <begin position="22"/>
        <end position="135"/>
    </location>
</feature>